<dbReference type="GO" id="GO:0000054">
    <property type="term" value="P:ribosomal subunit export from nucleus"/>
    <property type="evidence" value="ECO:0007669"/>
    <property type="project" value="EnsemblFungi"/>
</dbReference>
<feature type="domain" description="OBG-type G" evidence="9">
    <location>
        <begin position="170"/>
        <end position="342"/>
    </location>
</feature>
<evidence type="ECO:0000256" key="6">
    <source>
        <dbReference type="ARBA" id="ARBA00023242"/>
    </source>
</evidence>
<feature type="compositionally biased region" description="Basic residues" evidence="8">
    <location>
        <begin position="625"/>
        <end position="636"/>
    </location>
</feature>
<dbReference type="GO" id="GO:0005737">
    <property type="term" value="C:cytoplasm"/>
    <property type="evidence" value="ECO:0007669"/>
    <property type="project" value="EnsemblFungi"/>
</dbReference>
<dbReference type="PIRSF" id="PIRSF038919">
    <property type="entry name" value="NOG1"/>
    <property type="match status" value="1"/>
</dbReference>
<keyword evidence="6 7" id="KW-0539">Nucleus</keyword>
<evidence type="ECO:0000313" key="10">
    <source>
        <dbReference type="EMBL" id="KXN69285.1"/>
    </source>
</evidence>
<dbReference type="EMBL" id="KQ964540">
    <property type="protein sequence ID" value="KXN69285.1"/>
    <property type="molecule type" value="Genomic_DNA"/>
</dbReference>
<dbReference type="InterPro" id="IPR024926">
    <property type="entry name" value="NOG1"/>
</dbReference>
<keyword evidence="10" id="KW-0378">Hydrolase</keyword>
<dbReference type="Pfam" id="PF08155">
    <property type="entry name" value="NOGCT"/>
    <property type="match status" value="1"/>
</dbReference>
<reference evidence="10 11" key="1">
    <citation type="journal article" date="2015" name="Genome Biol. Evol.">
        <title>Phylogenomic analyses indicate that early fungi evolved digesting cell walls of algal ancestors of land plants.</title>
        <authorList>
            <person name="Chang Y."/>
            <person name="Wang S."/>
            <person name="Sekimoto S."/>
            <person name="Aerts A.L."/>
            <person name="Choi C."/>
            <person name="Clum A."/>
            <person name="LaButti K.M."/>
            <person name="Lindquist E.A."/>
            <person name="Yee Ngan C."/>
            <person name="Ohm R.A."/>
            <person name="Salamov A.A."/>
            <person name="Grigoriev I.V."/>
            <person name="Spatafora J.W."/>
            <person name="Berbee M.L."/>
        </authorList>
    </citation>
    <scope>NUCLEOTIDE SEQUENCE [LARGE SCALE GENOMIC DNA]</scope>
    <source>
        <strain evidence="10 11">NRRL 28638</strain>
    </source>
</reference>
<gene>
    <name evidence="10" type="ORF">CONCODRAFT_8300</name>
</gene>
<dbReference type="InterPro" id="IPR041623">
    <property type="entry name" value="NOG1_N"/>
</dbReference>
<evidence type="ECO:0000256" key="4">
    <source>
        <dbReference type="ARBA" id="ARBA00022741"/>
    </source>
</evidence>
<dbReference type="PROSITE" id="PS51710">
    <property type="entry name" value="G_OBG"/>
    <property type="match status" value="1"/>
</dbReference>
<dbReference type="OrthoDB" id="415015at2759"/>
<comment type="function">
    <text evidence="1 7">Involved in the biogenesis of the 60S ribosomal subunit.</text>
</comment>
<evidence type="ECO:0000256" key="5">
    <source>
        <dbReference type="ARBA" id="ARBA00023134"/>
    </source>
</evidence>
<dbReference type="FunFam" id="1.20.120.1190:FF:000001">
    <property type="entry name" value="Nucleolar GTP-binding protein 1"/>
    <property type="match status" value="1"/>
</dbReference>
<dbReference type="GO" id="GO:0006364">
    <property type="term" value="P:rRNA processing"/>
    <property type="evidence" value="ECO:0007669"/>
    <property type="project" value="EnsemblFungi"/>
</dbReference>
<dbReference type="STRING" id="796925.A0A137P2M8"/>
<dbReference type="GO" id="GO:0030687">
    <property type="term" value="C:preribosome, large subunit precursor"/>
    <property type="evidence" value="ECO:0007669"/>
    <property type="project" value="EnsemblFungi"/>
</dbReference>
<keyword evidence="11" id="KW-1185">Reference proteome</keyword>
<keyword evidence="3 7" id="KW-0690">Ribosome biogenesis</keyword>
<evidence type="ECO:0000313" key="11">
    <source>
        <dbReference type="Proteomes" id="UP000070444"/>
    </source>
</evidence>
<protein>
    <recommendedName>
        <fullName evidence="7">Nucleolar GTP-binding protein 1</fullName>
    </recommendedName>
</protein>
<dbReference type="GO" id="GO:0005730">
    <property type="term" value="C:nucleolus"/>
    <property type="evidence" value="ECO:0007669"/>
    <property type="project" value="UniProtKB-SubCell"/>
</dbReference>
<dbReference type="PANTHER" id="PTHR45759">
    <property type="entry name" value="NUCLEOLAR GTP-BINDING PROTEIN 1"/>
    <property type="match status" value="1"/>
</dbReference>
<evidence type="ECO:0000256" key="2">
    <source>
        <dbReference type="ARBA" id="ARBA00004604"/>
    </source>
</evidence>
<name>A0A137P2M8_CONC2</name>
<dbReference type="GO" id="GO:0016787">
    <property type="term" value="F:hydrolase activity"/>
    <property type="evidence" value="ECO:0007669"/>
    <property type="project" value="UniProtKB-KW"/>
</dbReference>
<dbReference type="InterPro" id="IPR031167">
    <property type="entry name" value="G_OBG"/>
</dbReference>
<evidence type="ECO:0000256" key="8">
    <source>
        <dbReference type="SAM" id="MobiDB-lite"/>
    </source>
</evidence>
<dbReference type="CDD" id="cd01897">
    <property type="entry name" value="NOG"/>
    <property type="match status" value="1"/>
</dbReference>
<dbReference type="Pfam" id="PF17835">
    <property type="entry name" value="NOG1_N"/>
    <property type="match status" value="1"/>
</dbReference>
<dbReference type="AlphaFoldDB" id="A0A137P2M8"/>
<dbReference type="OMA" id="EWKNDVM"/>
<dbReference type="SUPFAM" id="SSF52540">
    <property type="entry name" value="P-loop containing nucleoside triphosphate hydrolases"/>
    <property type="match status" value="1"/>
</dbReference>
<dbReference type="Gene3D" id="3.40.50.300">
    <property type="entry name" value="P-loop containing nucleotide triphosphate hydrolases"/>
    <property type="match status" value="1"/>
</dbReference>
<dbReference type="Pfam" id="PF06858">
    <property type="entry name" value="NOG1"/>
    <property type="match status" value="1"/>
</dbReference>
<dbReference type="InterPro" id="IPR006073">
    <property type="entry name" value="GTP-bd"/>
</dbReference>
<evidence type="ECO:0000256" key="1">
    <source>
        <dbReference type="ARBA" id="ARBA00002889"/>
    </source>
</evidence>
<dbReference type="Proteomes" id="UP000070444">
    <property type="component" value="Unassembled WGS sequence"/>
</dbReference>
<dbReference type="FunFam" id="3.40.50.300:FF:000496">
    <property type="entry name" value="Nucleolar GTP-binding protein 1"/>
    <property type="match status" value="1"/>
</dbReference>
<dbReference type="Gene3D" id="1.20.120.1190">
    <property type="match status" value="1"/>
</dbReference>
<evidence type="ECO:0000259" key="9">
    <source>
        <dbReference type="PROSITE" id="PS51710"/>
    </source>
</evidence>
<feature type="region of interest" description="Disordered" evidence="8">
    <location>
        <begin position="545"/>
        <end position="642"/>
    </location>
</feature>
<organism evidence="10 11">
    <name type="scientific">Conidiobolus coronatus (strain ATCC 28846 / CBS 209.66 / NRRL 28638)</name>
    <name type="common">Delacroixia coronata</name>
    <dbReference type="NCBI Taxonomy" id="796925"/>
    <lineage>
        <taxon>Eukaryota</taxon>
        <taxon>Fungi</taxon>
        <taxon>Fungi incertae sedis</taxon>
        <taxon>Zoopagomycota</taxon>
        <taxon>Entomophthoromycotina</taxon>
        <taxon>Entomophthoromycetes</taxon>
        <taxon>Entomophthorales</taxon>
        <taxon>Ancylistaceae</taxon>
        <taxon>Conidiobolus</taxon>
    </lineage>
</organism>
<evidence type="ECO:0000256" key="3">
    <source>
        <dbReference type="ARBA" id="ARBA00022517"/>
    </source>
</evidence>
<dbReference type="InterPro" id="IPR027417">
    <property type="entry name" value="P-loop_NTPase"/>
</dbReference>
<dbReference type="InterPro" id="IPR012973">
    <property type="entry name" value="NOG_C"/>
</dbReference>
<dbReference type="InterPro" id="IPR010674">
    <property type="entry name" value="NOG1_Rossman_fold_dom"/>
</dbReference>
<keyword evidence="5" id="KW-0342">GTP-binding</keyword>
<evidence type="ECO:0000256" key="7">
    <source>
        <dbReference type="PIRNR" id="PIRNR038919"/>
    </source>
</evidence>
<accession>A0A137P2M8</accession>
<dbReference type="PRINTS" id="PR00326">
    <property type="entry name" value="GTP1OBG"/>
</dbReference>
<proteinExistence type="inferred from homology"/>
<sequence>MASIYNFKKIAVVPTSNDFLDIVLSKTQRKTPTVIHKNYAISRIRNFYMRKVKFTQESFEEKLNGITEEFPLLDSIHPFYADLMNVLYDKDHYKLALGQINTAKHMISSVAKDYVKLLKFGDSLYRCKQLKKAALGRMATIMKRQKDSLVYLEQVRQHLARLPSIDPNTRTLLVCGYPNVGKSSFLNKITRADVDVQPYAFTTKSLFVGHMDYKYLRWQVIDTPGILDHPLEERNTIEMQSITALAHLRACIMFFMDLSEQCGYSIADQCRLFHSIKPLFANKATLLVVNKIDVVRPENLNPSDQALLKEIMDTENTELVQLSCYTDEGVMDVRNRACDKLLATRVEQKMQSNKISDVLNKLHLAQPQLRDNADRPAHIPEGALDRIKYDLSDPNRPKLERDLEVENGGAGVYNVDLKKRYMLSNDEWKYDHIPEIMDGKNIADFVDPDIEEQLEALEREEERLVEEGFYDSDGGMTDPEEEAIRSAATEIRKKKQLIINASRDSKGKNRSTLIKKIRAQLSSKDDLKKHMASLDLDPSLALQHNVKSKKRGRSLAGPKRGEDDMDIDDDVSRAASRAPTRDRSMLGVRDVTQKMESVIQGRKSRRRANLMAKAGEADRTIQTKMPKHLFSGKRKGGTTDRR</sequence>
<dbReference type="GO" id="GO:0005525">
    <property type="term" value="F:GTP binding"/>
    <property type="evidence" value="ECO:0007669"/>
    <property type="project" value="UniProtKB-KW"/>
</dbReference>
<keyword evidence="4" id="KW-0547">Nucleotide-binding</keyword>
<dbReference type="GO" id="GO:1902626">
    <property type="term" value="P:assembly of large subunit precursor of preribosome"/>
    <property type="evidence" value="ECO:0007669"/>
    <property type="project" value="EnsemblFungi"/>
</dbReference>
<comment type="similarity">
    <text evidence="7">Belongs to the TRAFAC class OBG-HflX-like GTPase superfamily. OBG GTPase family. NOG subfamily.</text>
</comment>
<comment type="subcellular location">
    <subcellularLocation>
        <location evidence="2 7">Nucleus</location>
        <location evidence="2 7">Nucleolus</location>
    </subcellularLocation>
</comment>